<feature type="transmembrane region" description="Helical" evidence="1">
    <location>
        <begin position="21"/>
        <end position="46"/>
    </location>
</feature>
<keyword evidence="3" id="KW-1185">Reference proteome</keyword>
<protein>
    <submittedName>
        <fullName evidence="2">Uncharacterized protein</fullName>
    </submittedName>
</protein>
<dbReference type="AlphaFoldDB" id="A0A1T4SEU3"/>
<evidence type="ECO:0000313" key="2">
    <source>
        <dbReference type="EMBL" id="SKA26712.1"/>
    </source>
</evidence>
<keyword evidence="1" id="KW-1133">Transmembrane helix</keyword>
<keyword evidence="1" id="KW-0812">Transmembrane</keyword>
<dbReference type="STRING" id="1365950.SAMN05428963_110114"/>
<dbReference type="Proteomes" id="UP000190135">
    <property type="component" value="Unassembled WGS sequence"/>
</dbReference>
<proteinExistence type="predicted"/>
<accession>A0A1T4SEU3</accession>
<evidence type="ECO:0000313" key="3">
    <source>
        <dbReference type="Proteomes" id="UP000190135"/>
    </source>
</evidence>
<gene>
    <name evidence="2" type="ORF">SAMN05428963_110114</name>
</gene>
<dbReference type="EMBL" id="FUXL01000010">
    <property type="protein sequence ID" value="SKA26712.1"/>
    <property type="molecule type" value="Genomic_DNA"/>
</dbReference>
<organism evidence="2 3">
    <name type="scientific">Consotaella salsifontis</name>
    <dbReference type="NCBI Taxonomy" id="1365950"/>
    <lineage>
        <taxon>Bacteria</taxon>
        <taxon>Pseudomonadati</taxon>
        <taxon>Pseudomonadota</taxon>
        <taxon>Alphaproteobacteria</taxon>
        <taxon>Hyphomicrobiales</taxon>
        <taxon>Aurantimonadaceae</taxon>
        <taxon>Consotaella</taxon>
    </lineage>
</organism>
<reference evidence="2 3" key="1">
    <citation type="submission" date="2017-02" db="EMBL/GenBank/DDBJ databases">
        <authorList>
            <person name="Peterson S.W."/>
        </authorList>
    </citation>
    <scope>NUCLEOTIDE SEQUENCE [LARGE SCALE GENOMIC DNA]</scope>
    <source>
        <strain evidence="2 3">USBA 369</strain>
    </source>
</reference>
<sequence length="61" mass="6628">MTLGATLRMFSPTRDRLRPIAVAPILLAMTTSLLVFGGLFLFIGFAGMEHPHATVVSEVVR</sequence>
<name>A0A1T4SEU3_9HYPH</name>
<keyword evidence="1" id="KW-0472">Membrane</keyword>
<evidence type="ECO:0000256" key="1">
    <source>
        <dbReference type="SAM" id="Phobius"/>
    </source>
</evidence>
<dbReference type="RefSeq" id="WP_078709213.1">
    <property type="nucleotide sequence ID" value="NZ_FUXL01000010.1"/>
</dbReference>